<dbReference type="AlphaFoldDB" id="A0A2H9T615"/>
<evidence type="ECO:0000256" key="1">
    <source>
        <dbReference type="ARBA" id="ARBA00022729"/>
    </source>
</evidence>
<dbReference type="SUPFAM" id="SSF56784">
    <property type="entry name" value="HAD-like"/>
    <property type="match status" value="1"/>
</dbReference>
<accession>A0A2H9T615</accession>
<gene>
    <name evidence="2" type="ORF">CI610_02397</name>
</gene>
<evidence type="ECO:0000313" key="2">
    <source>
        <dbReference type="EMBL" id="PJE78660.1"/>
    </source>
</evidence>
<dbReference type="Pfam" id="PF11019">
    <property type="entry name" value="DUF2608"/>
    <property type="match status" value="1"/>
</dbReference>
<sequence>MISFYSLFTTFLLCLLLQACTPAAHRIEKSIMAVHTNKTVSNPDRPNEKKAVEKTPKPGHFLTHWLKTIDHPERILLLLDIDDTLITTPPKQWLGRSELFYDYLRREQHRQPQKTQVEIASQIDPLLIAVYERTPSILTDSTLPEAIEQLRKKGIIVLGITSRGEQLWPLTLKQLTQKNIVFSSITTEKQFSNKNKMPITIREGIIFASHGNTKGETVRALLKTSWIKPSIKHIVMIDDQQRHLNSVGDTLVDYPALSFQPILCIFPQTSAPYNASEAEQQLEQFLWQWRNDPVIKKLVQEDLFTRQILNNCSKKSTLSGGQCHHLKQSIHSFKKTDD</sequence>
<comment type="caution">
    <text evidence="2">The sequence shown here is derived from an EMBL/GenBank/DDBJ whole genome shotgun (WGS) entry which is preliminary data.</text>
</comment>
<evidence type="ECO:0008006" key="3">
    <source>
        <dbReference type="Google" id="ProtNLM"/>
    </source>
</evidence>
<keyword evidence="1" id="KW-0732">Signal</keyword>
<dbReference type="InterPro" id="IPR022565">
    <property type="entry name" value="DUF2608"/>
</dbReference>
<dbReference type="EMBL" id="NSIT01000145">
    <property type="protein sequence ID" value="PJE78660.1"/>
    <property type="molecule type" value="Genomic_DNA"/>
</dbReference>
<dbReference type="InterPro" id="IPR036412">
    <property type="entry name" value="HAD-like_sf"/>
</dbReference>
<organism evidence="2">
    <name type="scientific">invertebrate metagenome</name>
    <dbReference type="NCBI Taxonomy" id="1711999"/>
    <lineage>
        <taxon>unclassified sequences</taxon>
        <taxon>metagenomes</taxon>
        <taxon>organismal metagenomes</taxon>
    </lineage>
</organism>
<protein>
    <recommendedName>
        <fullName evidence="3">DUF2608 domain-containing protein</fullName>
    </recommendedName>
</protein>
<name>A0A2H9T615_9ZZZZ</name>
<proteinExistence type="predicted"/>
<reference evidence="2" key="1">
    <citation type="journal article" date="2017" name="Appl. Environ. Microbiol.">
        <title>Molecular characterization of an Endozoicomonas-like organism causing infection in king scallop Pecten maximus L.</title>
        <authorList>
            <person name="Cano I."/>
            <person name="van Aerle R."/>
            <person name="Ross S."/>
            <person name="Verner-Jeffreys D.W."/>
            <person name="Paley R.K."/>
            <person name="Rimmer G."/>
            <person name="Ryder D."/>
            <person name="Hooper P."/>
            <person name="Stone D."/>
            <person name="Feist S.W."/>
        </authorList>
    </citation>
    <scope>NUCLEOTIDE SEQUENCE</scope>
</reference>